<organism evidence="1">
    <name type="scientific">Rhizophora mucronata</name>
    <name type="common">Asiatic mangrove</name>
    <dbReference type="NCBI Taxonomy" id="61149"/>
    <lineage>
        <taxon>Eukaryota</taxon>
        <taxon>Viridiplantae</taxon>
        <taxon>Streptophyta</taxon>
        <taxon>Embryophyta</taxon>
        <taxon>Tracheophyta</taxon>
        <taxon>Spermatophyta</taxon>
        <taxon>Magnoliopsida</taxon>
        <taxon>eudicotyledons</taxon>
        <taxon>Gunneridae</taxon>
        <taxon>Pentapetalae</taxon>
        <taxon>rosids</taxon>
        <taxon>fabids</taxon>
        <taxon>Malpighiales</taxon>
        <taxon>Rhizophoraceae</taxon>
        <taxon>Rhizophora</taxon>
    </lineage>
</organism>
<proteinExistence type="predicted"/>
<dbReference type="AlphaFoldDB" id="A0A2P2NMT1"/>
<dbReference type="EMBL" id="GGEC01063220">
    <property type="protein sequence ID" value="MBX43704.1"/>
    <property type="molecule type" value="Transcribed_RNA"/>
</dbReference>
<evidence type="ECO:0000313" key="1">
    <source>
        <dbReference type="EMBL" id="MBX43704.1"/>
    </source>
</evidence>
<protein>
    <submittedName>
        <fullName evidence="1">Pentatricopeptide repeat-containing protein At2g34400</fullName>
    </submittedName>
</protein>
<reference evidence="1" key="1">
    <citation type="submission" date="2018-02" db="EMBL/GenBank/DDBJ databases">
        <title>Rhizophora mucronata_Transcriptome.</title>
        <authorList>
            <person name="Meera S.P."/>
            <person name="Sreeshan A."/>
            <person name="Augustine A."/>
        </authorList>
    </citation>
    <scope>NUCLEOTIDE SEQUENCE</scope>
    <source>
        <tissue evidence="1">Leaf</tissue>
    </source>
</reference>
<accession>A0A2P2NMT1</accession>
<name>A0A2P2NMT1_RHIMU</name>
<sequence>MIHMTIRMQTNLKHHTMTHPPVIQFQHVRKRHEQKRVSKIIRSNTQKLHSIIELNG</sequence>